<feature type="compositionally biased region" description="Low complexity" evidence="1">
    <location>
        <begin position="1042"/>
        <end position="1058"/>
    </location>
</feature>
<keyword evidence="4" id="KW-1185">Reference proteome</keyword>
<proteinExistence type="predicted"/>
<organism evidence="3 4">
    <name type="scientific">Lentinula edodes</name>
    <name type="common">Shiitake mushroom</name>
    <name type="synonym">Lentinus edodes</name>
    <dbReference type="NCBI Taxonomy" id="5353"/>
    <lineage>
        <taxon>Eukaryota</taxon>
        <taxon>Fungi</taxon>
        <taxon>Dikarya</taxon>
        <taxon>Basidiomycota</taxon>
        <taxon>Agaricomycotina</taxon>
        <taxon>Agaricomycetes</taxon>
        <taxon>Agaricomycetidae</taxon>
        <taxon>Agaricales</taxon>
        <taxon>Marasmiineae</taxon>
        <taxon>Omphalotaceae</taxon>
        <taxon>Lentinula</taxon>
    </lineage>
</organism>
<dbReference type="AlphaFoldDB" id="A0A1Q3EMM8"/>
<dbReference type="Proteomes" id="UP000188533">
    <property type="component" value="Unassembled WGS sequence"/>
</dbReference>
<dbReference type="InterPro" id="IPR013665">
    <property type="entry name" value="Sfi1_dom"/>
</dbReference>
<evidence type="ECO:0000256" key="1">
    <source>
        <dbReference type="SAM" id="MobiDB-lite"/>
    </source>
</evidence>
<protein>
    <submittedName>
        <fullName evidence="3">Spindle pole body duplication-related protein</fullName>
    </submittedName>
</protein>
<feature type="region of interest" description="Disordered" evidence="1">
    <location>
        <begin position="1"/>
        <end position="38"/>
    </location>
</feature>
<reference evidence="3 4" key="2">
    <citation type="submission" date="2017-02" db="EMBL/GenBank/DDBJ databases">
        <title>A genome survey and senescence transcriptome analysis in Lentinula edodes.</title>
        <authorList>
            <person name="Sakamoto Y."/>
            <person name="Nakade K."/>
            <person name="Sato S."/>
            <person name="Yoshida Y."/>
            <person name="Miyazaki K."/>
            <person name="Natsume S."/>
            <person name="Konno N."/>
        </authorList>
    </citation>
    <scope>NUCLEOTIDE SEQUENCE [LARGE SCALE GENOMIC DNA]</scope>
    <source>
        <strain evidence="3 4">NBRC 111202</strain>
    </source>
</reference>
<gene>
    <name evidence="3" type="ORF">LENED_010495</name>
</gene>
<feature type="compositionally biased region" description="Polar residues" evidence="1">
    <location>
        <begin position="8"/>
        <end position="38"/>
    </location>
</feature>
<dbReference type="Pfam" id="PF08457">
    <property type="entry name" value="Sfi1"/>
    <property type="match status" value="1"/>
</dbReference>
<feature type="domain" description="Sfi1 spindle body" evidence="2">
    <location>
        <begin position="471"/>
        <end position="685"/>
    </location>
</feature>
<sequence length="1107" mass="129732">MFAFRPARSSSPAKSTTLPQQRLQASTNSEDVSRSSAFSTVPELAGMSTEEVELIEAIIERAGPTATTFLTVFKAYNDILLERGLDPHEVVYYGKLLKLGTLKGSSWKEKWDAIKVQNGYGTALQDFLVPSKVVVASKHPQVRSGIIVNSRPGPSTILSDDLFSSGLRKSQVSDTEDGSVVDEPPFSKVFSSRKDPSPSDLTNNSLGLELDEGIQRPFSIPVSSHAPFRRTARPLDHDTVEPITSTPPSHRVVTRGLPTRLKSPIFSETLSMKSESLPLAPRRRNSAINDEDAWKKVAMIQDEREADRFRKDRLIERCFNVWRQGFRWIITTNEQIDDARDNLLLRKLFQRWHQRATFHNNMYVRVDAFAKRRCQRTFFGIWKQRMKHRAKEKQQSEWRQDMRMKIQIVRKRRDERISKEAWVKWGRSHKLVIADQYFDEQLVVRLFRHWRTRLRQNHEKEAIADDMSCNRMDKVVESCWDHWRASTDFSRIQKVVSERVGLRIVFEAFDTWKKKTYDVQRAEVFYNVNTTKKFLQSWKTARDRIRNLEIRADKHIIRQDDVLLRAVMRVWKAHERGQLLEKVKASRMAKTVLAVWKVRVDHQRLLEGSALQFCTRLNSSNAKDALSSWRQILKVRQNAHSHAVHYYSERALRHGLLRWRLQLHVKLKLTQKARIAEKFLVLHKSWNHMKEQYHGRVVERNFQSFQQSKVKKIFDVWLILSQKLRQQRQAEELILEQVRRRILSKSLTHWTNRVIEMKVRELEVSQRNETALLISAFKKWKCVQARHVEELGLMESYQDIKRHENARKFFNKWLLVARTARHRRGVLQQKEEEVKLRTMEIGWDRWRERFQEERLKPLEQILLLRNKEALKYRAFAMWFSRTQSLPAIHFDSKRVKTKYWKVWMNIMPRALQARTAREIDRKAILKRFLGKWLQVYRTKLSLKAVARARYFPAPTALALTPRSSLSRPLMPPLSYAPRNSAYRNRFPRRASRSISPEEETLAPSNVLSIPRFTGLGNRLKAPTKARSEVSPTRTLISDIPRTRASSPARSSKSSAPAAWYMRDRSPAAPPSSAGGLEERSSLWQELQDVRRQSQTPSEKSRPPRKPP</sequence>
<evidence type="ECO:0000313" key="4">
    <source>
        <dbReference type="Proteomes" id="UP000188533"/>
    </source>
</evidence>
<name>A0A1Q3EMM8_LENED</name>
<evidence type="ECO:0000259" key="2">
    <source>
        <dbReference type="Pfam" id="PF08457"/>
    </source>
</evidence>
<reference evidence="3 4" key="1">
    <citation type="submission" date="2016-08" db="EMBL/GenBank/DDBJ databases">
        <authorList>
            <consortium name="Lentinula edodes genome sequencing consortium"/>
            <person name="Sakamoto Y."/>
            <person name="Nakade K."/>
            <person name="Sato S."/>
            <person name="Yoshida Y."/>
            <person name="Miyazaki K."/>
            <person name="Natsume S."/>
            <person name="Konno N."/>
        </authorList>
    </citation>
    <scope>NUCLEOTIDE SEQUENCE [LARGE SCALE GENOMIC DNA]</scope>
    <source>
        <strain evidence="3 4">NBRC 111202</strain>
    </source>
</reference>
<feature type="region of interest" description="Disordered" evidence="1">
    <location>
        <begin position="169"/>
        <end position="206"/>
    </location>
</feature>
<dbReference type="STRING" id="5353.A0A1Q3EMM8"/>
<comment type="caution">
    <text evidence="3">The sequence shown here is derived from an EMBL/GenBank/DDBJ whole genome shotgun (WGS) entry which is preliminary data.</text>
</comment>
<dbReference type="EMBL" id="BDGU01000641">
    <property type="protein sequence ID" value="GAW08436.1"/>
    <property type="molecule type" value="Genomic_DNA"/>
</dbReference>
<feature type="region of interest" description="Disordered" evidence="1">
    <location>
        <begin position="1017"/>
        <end position="1107"/>
    </location>
</feature>
<accession>A0A1Q3EMM8</accession>
<evidence type="ECO:0000313" key="3">
    <source>
        <dbReference type="EMBL" id="GAW08436.1"/>
    </source>
</evidence>